<evidence type="ECO:0000313" key="2">
    <source>
        <dbReference type="Proteomes" id="UP000283269"/>
    </source>
</evidence>
<proteinExistence type="predicted"/>
<dbReference type="Proteomes" id="UP000283269">
    <property type="component" value="Unassembled WGS sequence"/>
</dbReference>
<reference evidence="1 2" key="1">
    <citation type="journal article" date="2018" name="Evol. Lett.">
        <title>Horizontal gene cluster transfer increased hallucinogenic mushroom diversity.</title>
        <authorList>
            <person name="Reynolds H.T."/>
            <person name="Vijayakumar V."/>
            <person name="Gluck-Thaler E."/>
            <person name="Korotkin H.B."/>
            <person name="Matheny P.B."/>
            <person name="Slot J.C."/>
        </authorList>
    </citation>
    <scope>NUCLEOTIDE SEQUENCE [LARGE SCALE GENOMIC DNA]</scope>
    <source>
        <strain evidence="1 2">2631</strain>
    </source>
</reference>
<dbReference type="OrthoDB" id="2745898at2759"/>
<gene>
    <name evidence="1" type="ORF">CVT25_009965</name>
</gene>
<dbReference type="AlphaFoldDB" id="A0A409XCV0"/>
<dbReference type="STRING" id="93625.A0A409XCV0"/>
<evidence type="ECO:0000313" key="1">
    <source>
        <dbReference type="EMBL" id="PPQ88585.1"/>
    </source>
</evidence>
<organism evidence="1 2">
    <name type="scientific">Psilocybe cyanescens</name>
    <dbReference type="NCBI Taxonomy" id="93625"/>
    <lineage>
        <taxon>Eukaryota</taxon>
        <taxon>Fungi</taxon>
        <taxon>Dikarya</taxon>
        <taxon>Basidiomycota</taxon>
        <taxon>Agaricomycotina</taxon>
        <taxon>Agaricomycetes</taxon>
        <taxon>Agaricomycetidae</taxon>
        <taxon>Agaricales</taxon>
        <taxon>Agaricineae</taxon>
        <taxon>Strophariaceae</taxon>
        <taxon>Psilocybe</taxon>
    </lineage>
</organism>
<name>A0A409XCV0_PSICY</name>
<evidence type="ECO:0008006" key="3">
    <source>
        <dbReference type="Google" id="ProtNLM"/>
    </source>
</evidence>
<accession>A0A409XCV0</accession>
<comment type="caution">
    <text evidence="1">The sequence shown here is derived from an EMBL/GenBank/DDBJ whole genome shotgun (WGS) entry which is preliminary data.</text>
</comment>
<dbReference type="InParanoid" id="A0A409XCV0"/>
<keyword evidence="2" id="KW-1185">Reference proteome</keyword>
<dbReference type="EMBL" id="NHYD01002059">
    <property type="protein sequence ID" value="PPQ88585.1"/>
    <property type="molecule type" value="Genomic_DNA"/>
</dbReference>
<sequence length="448" mass="50444">MAPTTIEDFPQELVDEVIDRILDKETLRSLSLVSHTCLPGSQRRLFESILLGTGTSFIDTGEESFRNPVLFANLLLTLTQSPHLAPYTKTLIVLINDGWDYETEMEVLGNVLPKILPLFRFLNKLVWKQKDHKYIPPVLYRSVAETLQLPSLVSVSLKGVPVDILQHCSSSVTQLAIWDPPLNKNFADIFLAKNATTSPPPPTATSQSHAMLEALLIDDASWIVNSGQSNEAAIIRVLQSNIDVMHLQTLIISVMYCQLKSHAEVAKMLRTCPNLQQLSFAPTFSALHDDERENVSDPINLGALKALKTLHLGVQSGFWTNGSDATEPIGWIISLLEKIPTSNVIETIIISSSFGMLPMNTEYFGVDFNPYTQLDKILNKENFPRLKQVRFHVEEAPFYKDYVGADHPFKVRTDWVKNKIRAGMVRLRFAQLIRFSSSKWFLDVINVI</sequence>
<protein>
    <recommendedName>
        <fullName evidence="3">F-box domain-containing protein</fullName>
    </recommendedName>
</protein>